<dbReference type="PANTHER" id="PTHR30290:SF10">
    <property type="entry name" value="PERIPLASMIC OLIGOPEPTIDE-BINDING PROTEIN-RELATED"/>
    <property type="match status" value="1"/>
</dbReference>
<dbReference type="InterPro" id="IPR000914">
    <property type="entry name" value="SBP_5_dom"/>
</dbReference>
<evidence type="ECO:0000256" key="3">
    <source>
        <dbReference type="ARBA" id="ARBA00022448"/>
    </source>
</evidence>
<organism evidence="8 9">
    <name type="scientific">Actinacidiphila yanglinensis</name>
    <dbReference type="NCBI Taxonomy" id="310779"/>
    <lineage>
        <taxon>Bacteria</taxon>
        <taxon>Bacillati</taxon>
        <taxon>Actinomycetota</taxon>
        <taxon>Actinomycetes</taxon>
        <taxon>Kitasatosporales</taxon>
        <taxon>Streptomycetaceae</taxon>
        <taxon>Actinacidiphila</taxon>
    </lineage>
</organism>
<keyword evidence="5" id="KW-1133">Transmembrane helix</keyword>
<dbReference type="AlphaFoldDB" id="A0A1H6DR07"/>
<dbReference type="PANTHER" id="PTHR30290">
    <property type="entry name" value="PERIPLASMIC BINDING COMPONENT OF ABC TRANSPORTER"/>
    <property type="match status" value="1"/>
</dbReference>
<evidence type="ECO:0000259" key="7">
    <source>
        <dbReference type="Pfam" id="PF00496"/>
    </source>
</evidence>
<comment type="similarity">
    <text evidence="2">Belongs to the bacterial solute-binding protein 5 family.</text>
</comment>
<accession>A0A1H6DR07</accession>
<dbReference type="GO" id="GO:0015833">
    <property type="term" value="P:peptide transport"/>
    <property type="evidence" value="ECO:0007669"/>
    <property type="project" value="TreeGrafter"/>
</dbReference>
<dbReference type="PROSITE" id="PS01040">
    <property type="entry name" value="SBP_BACTERIAL_5"/>
    <property type="match status" value="1"/>
</dbReference>
<proteinExistence type="inferred from homology"/>
<feature type="transmembrane region" description="Helical" evidence="5">
    <location>
        <begin position="583"/>
        <end position="603"/>
    </location>
</feature>
<dbReference type="PROSITE" id="PS51257">
    <property type="entry name" value="PROKAR_LIPOPROTEIN"/>
    <property type="match status" value="1"/>
</dbReference>
<name>A0A1H6DR07_9ACTN</name>
<reference evidence="8 9" key="1">
    <citation type="submission" date="2016-10" db="EMBL/GenBank/DDBJ databases">
        <authorList>
            <person name="de Groot N.N."/>
        </authorList>
    </citation>
    <scope>NUCLEOTIDE SEQUENCE [LARGE SCALE GENOMIC DNA]</scope>
    <source>
        <strain evidence="8 9">CGMCC 4.2023</strain>
    </source>
</reference>
<keyword evidence="9" id="KW-1185">Reference proteome</keyword>
<evidence type="ECO:0000256" key="5">
    <source>
        <dbReference type="SAM" id="Phobius"/>
    </source>
</evidence>
<feature type="signal peptide" evidence="6">
    <location>
        <begin position="1"/>
        <end position="35"/>
    </location>
</feature>
<dbReference type="GO" id="GO:1904680">
    <property type="term" value="F:peptide transmembrane transporter activity"/>
    <property type="evidence" value="ECO:0007669"/>
    <property type="project" value="TreeGrafter"/>
</dbReference>
<dbReference type="EMBL" id="FNVU01000018">
    <property type="protein sequence ID" value="SEG87729.1"/>
    <property type="molecule type" value="Genomic_DNA"/>
</dbReference>
<dbReference type="SUPFAM" id="SSF53850">
    <property type="entry name" value="Periplasmic binding protein-like II"/>
    <property type="match status" value="1"/>
</dbReference>
<keyword evidence="5" id="KW-0472">Membrane</keyword>
<dbReference type="RefSeq" id="WP_103889419.1">
    <property type="nucleotide sequence ID" value="NZ_FNVU01000018.1"/>
</dbReference>
<protein>
    <submittedName>
        <fullName evidence="8">Peptide/nickel transport system substrate-binding protein</fullName>
    </submittedName>
</protein>
<dbReference type="InterPro" id="IPR030678">
    <property type="entry name" value="Peptide/Ni-bd"/>
</dbReference>
<dbReference type="Pfam" id="PF00496">
    <property type="entry name" value="SBP_bac_5"/>
    <property type="match status" value="1"/>
</dbReference>
<dbReference type="CDD" id="cd00995">
    <property type="entry name" value="PBP2_NikA_DppA_OppA_like"/>
    <property type="match status" value="1"/>
</dbReference>
<feature type="chain" id="PRO_5009296123" evidence="6">
    <location>
        <begin position="36"/>
        <end position="613"/>
    </location>
</feature>
<sequence>MVLRQRPRLLAAPAAAAACALLLLGPAGLATSAAAATPSSTSGKTLRVAMDSSGVDTLNPFTAYFNGSYDIFGAIYPTLTVIGQDGRPNPYLATSWSMSSDHLTWTFKIRKGLKWSDGQPLTAADAAWTLNLIMTNEVAGTANGTLVSNFSSVTAPDPTTLVIRTKQPQSNLTYISTPVYSIPIVPEHIWKSHVADLKNYKNDSFPVVGYGPWQLTGYKTDQYATLDANKSFVLGAPKYDHLIEQLYKNSDSAVAALRSGQLDYIEGVNATEYSSLKHASGVTTTQSAGNGWTGLELNPGAKTRSGKSIGTGNPALTDPTLRRAIALSIDKQTLVTKVIDGYGSVGQGYLPPAWPEWVWKPSAGEEQTYDPAKANQLLDQAGYKRGANGIRINPKNGKPLALRLGIHSDDSYDAAISPYVAGWLKAIGVKVEIDPMSMTALNSDLGKGDWDMLMDAWTNGPDPTYMLGIQSCTTLPDDQGNGGNTDAFFCNPAYEKLLSQQQTQFVPAQRAKTVDQMEKILYDADVDLMFYNKTMLTATSSKVTGMNTGTPDAKDVYPAQSSFWSYLKATPKAGDSGSSSSNVGLWVGIAAAVVVVGAGVTVVRRRSGADDRE</sequence>
<evidence type="ECO:0000313" key="9">
    <source>
        <dbReference type="Proteomes" id="UP000236754"/>
    </source>
</evidence>
<evidence type="ECO:0000256" key="6">
    <source>
        <dbReference type="SAM" id="SignalP"/>
    </source>
</evidence>
<evidence type="ECO:0000256" key="1">
    <source>
        <dbReference type="ARBA" id="ARBA00004193"/>
    </source>
</evidence>
<dbReference type="GO" id="GO:0043190">
    <property type="term" value="C:ATP-binding cassette (ABC) transporter complex"/>
    <property type="evidence" value="ECO:0007669"/>
    <property type="project" value="InterPro"/>
</dbReference>
<dbReference type="Proteomes" id="UP000236754">
    <property type="component" value="Unassembled WGS sequence"/>
</dbReference>
<evidence type="ECO:0000256" key="2">
    <source>
        <dbReference type="ARBA" id="ARBA00005695"/>
    </source>
</evidence>
<keyword evidence="3" id="KW-0813">Transport</keyword>
<evidence type="ECO:0000256" key="4">
    <source>
        <dbReference type="ARBA" id="ARBA00022729"/>
    </source>
</evidence>
<dbReference type="Gene3D" id="3.10.105.10">
    <property type="entry name" value="Dipeptide-binding Protein, Domain 3"/>
    <property type="match status" value="1"/>
</dbReference>
<keyword evidence="5" id="KW-0812">Transmembrane</keyword>
<comment type="subcellular location">
    <subcellularLocation>
        <location evidence="1">Cell membrane</location>
        <topology evidence="1">Lipid-anchor</topology>
    </subcellularLocation>
</comment>
<keyword evidence="4 6" id="KW-0732">Signal</keyword>
<dbReference type="GO" id="GO:0042597">
    <property type="term" value="C:periplasmic space"/>
    <property type="evidence" value="ECO:0007669"/>
    <property type="project" value="UniProtKB-ARBA"/>
</dbReference>
<dbReference type="InterPro" id="IPR039424">
    <property type="entry name" value="SBP_5"/>
</dbReference>
<gene>
    <name evidence="8" type="ORF">SAMN05216223_118154</name>
</gene>
<feature type="domain" description="Solute-binding protein family 5" evidence="7">
    <location>
        <begin position="88"/>
        <end position="467"/>
    </location>
</feature>
<dbReference type="Gene3D" id="3.40.190.10">
    <property type="entry name" value="Periplasmic binding protein-like II"/>
    <property type="match status" value="1"/>
</dbReference>
<dbReference type="OrthoDB" id="9764591at2"/>
<dbReference type="InterPro" id="IPR023765">
    <property type="entry name" value="SBP_5_CS"/>
</dbReference>
<evidence type="ECO:0000313" key="8">
    <source>
        <dbReference type="EMBL" id="SEG87729.1"/>
    </source>
</evidence>
<dbReference type="PIRSF" id="PIRSF002741">
    <property type="entry name" value="MppA"/>
    <property type="match status" value="1"/>
</dbReference>